<evidence type="ECO:0000313" key="2">
    <source>
        <dbReference type="EMBL" id="PLW23112.1"/>
    </source>
</evidence>
<protein>
    <submittedName>
        <fullName evidence="2">Uncharacterized protein</fullName>
    </submittedName>
</protein>
<sequence length="632" mass="70566">MAHNQSSHYHGHVQLPPLGDYQPPNESNPYHLHQGYPPHQYPRNYDDINEPTTQNIHSNPYQYQTQTSQFYNNQCPEPFRIHHYFEPSPDYVSRSSPVHGAPNSIAQVAVPVIHPAPPGFAPANQTVESRPQTPGQIPHILRSTLPASGQPPAHSNTSAASPQVQAASGPQNSTAQEELRGSMTMNTESTDGPTGKQPRVLSAATKERIRTYGLTRLRVEANANITHSRLTTKMKADLDELYYGFQCEIHQLAIDHGVGAHLLYEHLGWRVKKRPSTSYNNFAEYDPEALTLFAEKKPSSVYELWDTKDQDEKDRYRKMDFIKQLVDGRIEKAKSETKGIVQSSNQKQSRSIVSEWIRKTMIDLKSISFFHQVEGFVVIASRHPKSDFFCKEGTPLASEFLKMYTGADDPLGDFHTWVAGKAIEKAKKPELQAKSHVKYKKPVVPVHKWDEGHQIPNVASIRRWLRRLMYEASNGDINGGWPAKDTSKKLLEWKLNVVIEPNVHNITMTHFQQPLCKLSKEESQYVLELLGTKKIQMTYTGKKLDCSAINNNRCNKKRKRVGNSVGDSTPRTGSVAMSAAADGSQLQATNTADRPESRSVSTEDGTTNNLNGQAASTAGGRPEGSGGSSEQV</sequence>
<feature type="region of interest" description="Disordered" evidence="1">
    <location>
        <begin position="142"/>
        <end position="179"/>
    </location>
</feature>
<feature type="region of interest" description="Disordered" evidence="1">
    <location>
        <begin position="1"/>
        <end position="44"/>
    </location>
</feature>
<dbReference type="AlphaFoldDB" id="A0A2N5TCA7"/>
<dbReference type="Proteomes" id="UP000235392">
    <property type="component" value="Unassembled WGS sequence"/>
</dbReference>
<feature type="compositionally biased region" description="Polar residues" evidence="1">
    <location>
        <begin position="153"/>
        <end position="176"/>
    </location>
</feature>
<gene>
    <name evidence="2" type="ORF">PCASD_15240</name>
</gene>
<reference evidence="2 3" key="1">
    <citation type="submission" date="2017-11" db="EMBL/GenBank/DDBJ databases">
        <title>De novo assembly and phasing of dikaryotic genomes from two isolates of Puccinia coronata f. sp. avenae, the causal agent of oat crown rust.</title>
        <authorList>
            <person name="Miller M.E."/>
            <person name="Zhang Y."/>
            <person name="Omidvar V."/>
            <person name="Sperschneider J."/>
            <person name="Schwessinger B."/>
            <person name="Raley C."/>
            <person name="Palmer J.M."/>
            <person name="Garnica D."/>
            <person name="Upadhyaya N."/>
            <person name="Rathjen J."/>
            <person name="Taylor J.M."/>
            <person name="Park R.F."/>
            <person name="Dodds P.N."/>
            <person name="Hirsch C.D."/>
            <person name="Kianian S.F."/>
            <person name="Figueroa M."/>
        </authorList>
    </citation>
    <scope>NUCLEOTIDE SEQUENCE [LARGE SCALE GENOMIC DNA]</scope>
    <source>
        <strain evidence="2">12SD80</strain>
    </source>
</reference>
<feature type="compositionally biased region" description="Polar residues" evidence="1">
    <location>
        <begin position="584"/>
        <end position="616"/>
    </location>
</feature>
<feature type="compositionally biased region" description="Gly residues" evidence="1">
    <location>
        <begin position="621"/>
        <end position="632"/>
    </location>
</feature>
<evidence type="ECO:0000313" key="3">
    <source>
        <dbReference type="Proteomes" id="UP000235392"/>
    </source>
</evidence>
<name>A0A2N5TCA7_9BASI</name>
<proteinExistence type="predicted"/>
<dbReference type="EMBL" id="PGCI01000642">
    <property type="protein sequence ID" value="PLW23112.1"/>
    <property type="molecule type" value="Genomic_DNA"/>
</dbReference>
<feature type="region of interest" description="Disordered" evidence="1">
    <location>
        <begin position="557"/>
        <end position="632"/>
    </location>
</feature>
<comment type="caution">
    <text evidence="2">The sequence shown here is derived from an EMBL/GenBank/DDBJ whole genome shotgun (WGS) entry which is preliminary data.</text>
</comment>
<accession>A0A2N5TCA7</accession>
<organism evidence="2 3">
    <name type="scientific">Puccinia coronata f. sp. avenae</name>
    <dbReference type="NCBI Taxonomy" id="200324"/>
    <lineage>
        <taxon>Eukaryota</taxon>
        <taxon>Fungi</taxon>
        <taxon>Dikarya</taxon>
        <taxon>Basidiomycota</taxon>
        <taxon>Pucciniomycotina</taxon>
        <taxon>Pucciniomycetes</taxon>
        <taxon>Pucciniales</taxon>
        <taxon>Pucciniaceae</taxon>
        <taxon>Puccinia</taxon>
    </lineage>
</organism>
<evidence type="ECO:0000256" key="1">
    <source>
        <dbReference type="SAM" id="MobiDB-lite"/>
    </source>
</evidence>